<dbReference type="GO" id="GO:0005886">
    <property type="term" value="C:plasma membrane"/>
    <property type="evidence" value="ECO:0007669"/>
    <property type="project" value="TreeGrafter"/>
</dbReference>
<dbReference type="Gene3D" id="1.10.510.10">
    <property type="entry name" value="Transferase(Phosphotransferase) domain 1"/>
    <property type="match status" value="1"/>
</dbReference>
<comment type="caution">
    <text evidence="4">The sequence shown here is derived from an EMBL/GenBank/DDBJ whole genome shotgun (WGS) entry which is preliminary data.</text>
</comment>
<keyword evidence="2" id="KW-0067">ATP-binding</keyword>
<dbReference type="GO" id="GO:0004713">
    <property type="term" value="F:protein tyrosine kinase activity"/>
    <property type="evidence" value="ECO:0007669"/>
    <property type="project" value="InterPro"/>
</dbReference>
<name>A0A8T0VDW0_PANVG</name>
<dbReference type="InterPro" id="IPR000719">
    <property type="entry name" value="Prot_kinase_dom"/>
</dbReference>
<dbReference type="PANTHER" id="PTHR27001">
    <property type="entry name" value="OS01G0253100 PROTEIN"/>
    <property type="match status" value="1"/>
</dbReference>
<dbReference type="PANTHER" id="PTHR27001:SF20">
    <property type="entry name" value="PROTEIN KINASE SUPERFAMILY PROTEIN"/>
    <property type="match status" value="1"/>
</dbReference>
<gene>
    <name evidence="4" type="ORF">PVAP13_2NG043300</name>
</gene>
<evidence type="ECO:0000313" key="4">
    <source>
        <dbReference type="EMBL" id="KAG2631726.1"/>
    </source>
</evidence>
<dbReference type="SUPFAM" id="SSF56112">
    <property type="entry name" value="Protein kinase-like (PK-like)"/>
    <property type="match status" value="1"/>
</dbReference>
<reference evidence="4" key="1">
    <citation type="submission" date="2020-05" db="EMBL/GenBank/DDBJ databases">
        <title>WGS assembly of Panicum virgatum.</title>
        <authorList>
            <person name="Lovell J.T."/>
            <person name="Jenkins J."/>
            <person name="Shu S."/>
            <person name="Juenger T.E."/>
            <person name="Schmutz J."/>
        </authorList>
    </citation>
    <scope>NUCLEOTIDE SEQUENCE</scope>
    <source>
        <strain evidence="4">AP13</strain>
    </source>
</reference>
<keyword evidence="1" id="KW-0547">Nucleotide-binding</keyword>
<protein>
    <recommendedName>
        <fullName evidence="3">Protein kinase domain-containing protein</fullName>
    </recommendedName>
</protein>
<dbReference type="InterPro" id="IPR011009">
    <property type="entry name" value="Kinase-like_dom_sf"/>
</dbReference>
<dbReference type="AlphaFoldDB" id="A0A8T0VDW0"/>
<dbReference type="PROSITE" id="PS50011">
    <property type="entry name" value="PROTEIN_KINASE_DOM"/>
    <property type="match status" value="1"/>
</dbReference>
<evidence type="ECO:0000259" key="3">
    <source>
        <dbReference type="PROSITE" id="PS50011"/>
    </source>
</evidence>
<evidence type="ECO:0000256" key="1">
    <source>
        <dbReference type="ARBA" id="ARBA00022741"/>
    </source>
</evidence>
<dbReference type="InterPro" id="IPR020635">
    <property type="entry name" value="Tyr_kinase_cat_dom"/>
</dbReference>
<accession>A0A8T0VDW0</accession>
<dbReference type="InterPro" id="IPR001245">
    <property type="entry name" value="Ser-Thr/Tyr_kinase_cat_dom"/>
</dbReference>
<keyword evidence="5" id="KW-1185">Reference proteome</keyword>
<dbReference type="GO" id="GO:0005524">
    <property type="term" value="F:ATP binding"/>
    <property type="evidence" value="ECO:0007669"/>
    <property type="project" value="UniProtKB-KW"/>
</dbReference>
<evidence type="ECO:0000256" key="2">
    <source>
        <dbReference type="ARBA" id="ARBA00022840"/>
    </source>
</evidence>
<feature type="domain" description="Protein kinase" evidence="3">
    <location>
        <begin position="132"/>
        <end position="417"/>
    </location>
</feature>
<organism evidence="4 5">
    <name type="scientific">Panicum virgatum</name>
    <name type="common">Blackwell switchgrass</name>
    <dbReference type="NCBI Taxonomy" id="38727"/>
    <lineage>
        <taxon>Eukaryota</taxon>
        <taxon>Viridiplantae</taxon>
        <taxon>Streptophyta</taxon>
        <taxon>Embryophyta</taxon>
        <taxon>Tracheophyta</taxon>
        <taxon>Spermatophyta</taxon>
        <taxon>Magnoliopsida</taxon>
        <taxon>Liliopsida</taxon>
        <taxon>Poales</taxon>
        <taxon>Poaceae</taxon>
        <taxon>PACMAD clade</taxon>
        <taxon>Panicoideae</taxon>
        <taxon>Panicodae</taxon>
        <taxon>Paniceae</taxon>
        <taxon>Panicinae</taxon>
        <taxon>Panicum</taxon>
        <taxon>Panicum sect. Hiantes</taxon>
    </lineage>
</organism>
<sequence length="417" mass="45726">MLYAFVRKLDVTITVTNFLPIEWAHVHLLRACSCLLCSALLCRHPIPVRALLSASTSFGERSWNHGGLPPPPPLPRRHASVTLVDPSLPYQPSTASNSQLERFFFSGTLPFVRRFTPKEIEAATKGFTAVLEAAGHCGGGGGGGAAYRARFAGGLVATVRRAGPRDGRRQQGSDGDGKAAFYLELQLLARLNHRHVVRLRGFAEGHRARFLVFDHMENRSLKECLHDPLRTPLDWRTRLQVAIDVAAALFLNLGWFQEYLYYFCDPPVFHVTVDSGNVLMDANFVAKLSNVGVVSDDLKLATTESFQDQVEQRRAGLVFQYGVLVLELVTGQSPGGDGELVRWVQEPGFAGSMHRMVDADLGGVYDARELRDLVNVARLCTRHEPGGGGDGAAVSIPQIVRYLQGKVERLGGKARCG</sequence>
<evidence type="ECO:0000313" key="5">
    <source>
        <dbReference type="Proteomes" id="UP000823388"/>
    </source>
</evidence>
<dbReference type="Pfam" id="PF07714">
    <property type="entry name" value="PK_Tyr_Ser-Thr"/>
    <property type="match status" value="1"/>
</dbReference>
<dbReference type="Gene3D" id="3.30.200.20">
    <property type="entry name" value="Phosphorylase Kinase, domain 1"/>
    <property type="match status" value="1"/>
</dbReference>
<dbReference type="Proteomes" id="UP000823388">
    <property type="component" value="Chromosome 2N"/>
</dbReference>
<dbReference type="SMART" id="SM00219">
    <property type="entry name" value="TyrKc"/>
    <property type="match status" value="1"/>
</dbReference>
<proteinExistence type="predicted"/>
<dbReference type="EMBL" id="CM029040">
    <property type="protein sequence ID" value="KAG2631726.1"/>
    <property type="molecule type" value="Genomic_DNA"/>
</dbReference>